<gene>
    <name evidence="9" type="primary">recJ</name>
    <name evidence="9" type="ORF">SHI21_12410</name>
</gene>
<protein>
    <recommendedName>
        <fullName evidence="2">Single-stranded-DNA-specific exonuclease RecJ</fullName>
    </recommendedName>
</protein>
<evidence type="ECO:0000259" key="7">
    <source>
        <dbReference type="Pfam" id="PF02272"/>
    </source>
</evidence>
<dbReference type="Pfam" id="PF02272">
    <property type="entry name" value="DHHA1"/>
    <property type="match status" value="1"/>
</dbReference>
<dbReference type="InterPro" id="IPR001667">
    <property type="entry name" value="DDH_dom"/>
</dbReference>
<reference evidence="9 10" key="1">
    <citation type="submission" date="2023-11" db="EMBL/GenBank/DDBJ databases">
        <title>A Novel Polar Bacteriovorax (B. antarcticus) Isolated from the Biocrust in Antarctica.</title>
        <authorList>
            <person name="Mun W."/>
            <person name="Choi S.Y."/>
            <person name="Mitchell R.J."/>
        </authorList>
    </citation>
    <scope>NUCLEOTIDE SEQUENCE [LARGE SCALE GENOMIC DNA]</scope>
    <source>
        <strain evidence="9 10">PP10</strain>
    </source>
</reference>
<keyword evidence="5 9" id="KW-0269">Exonuclease</keyword>
<dbReference type="GO" id="GO:0004527">
    <property type="term" value="F:exonuclease activity"/>
    <property type="evidence" value="ECO:0007669"/>
    <property type="project" value="UniProtKB-KW"/>
</dbReference>
<dbReference type="Pfam" id="PF17768">
    <property type="entry name" value="RecJ_OB"/>
    <property type="match status" value="1"/>
</dbReference>
<dbReference type="NCBIfam" id="TIGR00644">
    <property type="entry name" value="recJ"/>
    <property type="match status" value="1"/>
</dbReference>
<evidence type="ECO:0000256" key="2">
    <source>
        <dbReference type="ARBA" id="ARBA00019841"/>
    </source>
</evidence>
<evidence type="ECO:0000256" key="3">
    <source>
        <dbReference type="ARBA" id="ARBA00022722"/>
    </source>
</evidence>
<dbReference type="InterPro" id="IPR004610">
    <property type="entry name" value="RecJ"/>
</dbReference>
<dbReference type="InterPro" id="IPR038763">
    <property type="entry name" value="DHH_sf"/>
</dbReference>
<dbReference type="Proteomes" id="UP001302274">
    <property type="component" value="Unassembled WGS sequence"/>
</dbReference>
<feature type="domain" description="RecJ OB" evidence="8">
    <location>
        <begin position="447"/>
        <end position="560"/>
    </location>
</feature>
<feature type="domain" description="DHHA1" evidence="7">
    <location>
        <begin position="343"/>
        <end position="434"/>
    </location>
</feature>
<comment type="caution">
    <text evidence="9">The sequence shown here is derived from an EMBL/GenBank/DDBJ whole genome shotgun (WGS) entry which is preliminary data.</text>
</comment>
<keyword evidence="10" id="KW-1185">Reference proteome</keyword>
<dbReference type="Gene3D" id="3.90.1640.30">
    <property type="match status" value="1"/>
</dbReference>
<evidence type="ECO:0000313" key="9">
    <source>
        <dbReference type="EMBL" id="MEA9357018.1"/>
    </source>
</evidence>
<dbReference type="PANTHER" id="PTHR30255:SF2">
    <property type="entry name" value="SINGLE-STRANDED-DNA-SPECIFIC EXONUCLEASE RECJ"/>
    <property type="match status" value="1"/>
</dbReference>
<name>A0ABU5VVD5_9BACT</name>
<proteinExistence type="inferred from homology"/>
<evidence type="ECO:0000256" key="1">
    <source>
        <dbReference type="ARBA" id="ARBA00005915"/>
    </source>
</evidence>
<dbReference type="Gene3D" id="3.10.310.30">
    <property type="match status" value="1"/>
</dbReference>
<organism evidence="9 10">
    <name type="scientific">Bacteriovorax antarcticus</name>
    <dbReference type="NCBI Taxonomy" id="3088717"/>
    <lineage>
        <taxon>Bacteria</taxon>
        <taxon>Pseudomonadati</taxon>
        <taxon>Bdellovibrionota</taxon>
        <taxon>Bacteriovoracia</taxon>
        <taxon>Bacteriovoracales</taxon>
        <taxon>Bacteriovoracaceae</taxon>
        <taxon>Bacteriovorax</taxon>
    </lineage>
</organism>
<feature type="domain" description="DDH" evidence="6">
    <location>
        <begin position="58"/>
        <end position="217"/>
    </location>
</feature>
<keyword evidence="4" id="KW-0378">Hydrolase</keyword>
<dbReference type="SUPFAM" id="SSF64182">
    <property type="entry name" value="DHH phosphoesterases"/>
    <property type="match status" value="1"/>
</dbReference>
<dbReference type="EMBL" id="JAYGJQ010000002">
    <property type="protein sequence ID" value="MEA9357018.1"/>
    <property type="molecule type" value="Genomic_DNA"/>
</dbReference>
<dbReference type="RefSeq" id="WP_323576912.1">
    <property type="nucleotide sequence ID" value="NZ_JAYGJQ010000002.1"/>
</dbReference>
<dbReference type="InterPro" id="IPR041122">
    <property type="entry name" value="RecJ_OB"/>
</dbReference>
<dbReference type="PANTHER" id="PTHR30255">
    <property type="entry name" value="SINGLE-STRANDED-DNA-SPECIFIC EXONUCLEASE RECJ"/>
    <property type="match status" value="1"/>
</dbReference>
<evidence type="ECO:0000259" key="8">
    <source>
        <dbReference type="Pfam" id="PF17768"/>
    </source>
</evidence>
<evidence type="ECO:0000259" key="6">
    <source>
        <dbReference type="Pfam" id="PF01368"/>
    </source>
</evidence>
<dbReference type="Pfam" id="PF01368">
    <property type="entry name" value="DHH"/>
    <property type="match status" value="1"/>
</dbReference>
<dbReference type="InterPro" id="IPR003156">
    <property type="entry name" value="DHHA1_dom"/>
</dbReference>
<dbReference type="InterPro" id="IPR051673">
    <property type="entry name" value="SSDNA_exonuclease_RecJ"/>
</dbReference>
<keyword evidence="3" id="KW-0540">Nuclease</keyword>
<evidence type="ECO:0000256" key="4">
    <source>
        <dbReference type="ARBA" id="ARBA00022801"/>
    </source>
</evidence>
<evidence type="ECO:0000313" key="10">
    <source>
        <dbReference type="Proteomes" id="UP001302274"/>
    </source>
</evidence>
<sequence>MQQLHPIIQRLFDKKGFTHKMIEDFLSWDLKTIPDMSSLKDLEKASARIIEAIDREEKIGIYGDYDVDGTTSCALLFHFFKMLGVNVSTVQPSRFIEGYGLHLSSIDEAVENKLKILITVDCGISNNEAADYALEKGLDLIITDHHKDARETMPNAFAVINPNRRDEIDNPDYDQLKTMAGVTVGFALAMQIRNDLIKKGQKIPSIYSLLQFVAIGTICDLAHLSPLNLKLVRHGLKLLKDTEYPGLRAFFTSEELKAKTIPSEKLAFHIGPLINSKGRLEHPEASLALLICDNAEKAREYYDLLVSCNTERKFIQSEVFTEARDQVKQELKYFDGEHLITIVYQPHWHEGVIGIVASKLVETFKVPAIVFTDSEHDGIIKASCRSAGNLDIFSLLKAEEALFLKFGGHKAAAGLSMPKENLRAFIDNMNARLKDIPAITRTRMDFYDLDIDATEINPQLMRDLDLLEPFGMGNEKPKFRIKGVKLESFDLMKDVHVRWSLSKEKVKLKGISFNYIGKHEASSPAEIYSTQNLKHEDLSVYFTLGLNRFNGNESIQLMVDKVEFD</sequence>
<comment type="similarity">
    <text evidence="1">Belongs to the RecJ family.</text>
</comment>
<accession>A0ABU5VVD5</accession>
<evidence type="ECO:0000256" key="5">
    <source>
        <dbReference type="ARBA" id="ARBA00022839"/>
    </source>
</evidence>